<protein>
    <recommendedName>
        <fullName evidence="4">Type II secretion system protein GspF domain-containing protein</fullName>
    </recommendedName>
</protein>
<dbReference type="AlphaFoldDB" id="A0A6N7IQN7"/>
<dbReference type="EMBL" id="WHYR01000012">
    <property type="protein sequence ID" value="MQL51847.1"/>
    <property type="molecule type" value="Genomic_DNA"/>
</dbReference>
<keyword evidence="1" id="KW-0472">Membrane</keyword>
<dbReference type="Proteomes" id="UP000441717">
    <property type="component" value="Unassembled WGS sequence"/>
</dbReference>
<dbReference type="RefSeq" id="WP_152945783.1">
    <property type="nucleotide sequence ID" value="NZ_WHYR01000012.1"/>
</dbReference>
<keyword evidence="1" id="KW-1133">Transmembrane helix</keyword>
<evidence type="ECO:0000313" key="3">
    <source>
        <dbReference type="Proteomes" id="UP000441717"/>
    </source>
</evidence>
<gene>
    <name evidence="2" type="ORF">GFC01_06125</name>
</gene>
<keyword evidence="1" id="KW-0812">Transmembrane</keyword>
<organism evidence="2 3">
    <name type="scientific">Desulfofundulus thermobenzoicus</name>
    <dbReference type="NCBI Taxonomy" id="29376"/>
    <lineage>
        <taxon>Bacteria</taxon>
        <taxon>Bacillati</taxon>
        <taxon>Bacillota</taxon>
        <taxon>Clostridia</taxon>
        <taxon>Eubacteriales</taxon>
        <taxon>Peptococcaceae</taxon>
        <taxon>Desulfofundulus</taxon>
    </lineage>
</organism>
<evidence type="ECO:0000256" key="1">
    <source>
        <dbReference type="SAM" id="Phobius"/>
    </source>
</evidence>
<evidence type="ECO:0008006" key="4">
    <source>
        <dbReference type="Google" id="ProtNLM"/>
    </source>
</evidence>
<dbReference type="PANTHER" id="PTHR35007:SF1">
    <property type="entry name" value="PILUS ASSEMBLY PROTEIN"/>
    <property type="match status" value="1"/>
</dbReference>
<evidence type="ECO:0000313" key="2">
    <source>
        <dbReference type="EMBL" id="MQL51847.1"/>
    </source>
</evidence>
<sequence length="263" mass="28611">MSAGLILFLCLFVAVFLVIYRDFEVEENWTALLPALSAAVFFFLGSWVYLSPVAGIITGVFGYKLCKSVMRWREERWAALVRKQARDFVTAAAGMYASGKNDRSVIEDAAKNLPDPLGGMLDDVLSSYDFKGTAFPDSFRAMAEETGVDEFRAVASILEFGKQGGPKATGRGLLRLGNALRRRDKLLTERAKAVAESSAVAWVVIGILFTVSIIDAVKFRAYFASSLVGKLDLAVGVGIVVGLFFLAQKLAQDKDLMRLGGGQ</sequence>
<accession>A0A6N7IQN7</accession>
<dbReference type="PANTHER" id="PTHR35007">
    <property type="entry name" value="INTEGRAL MEMBRANE PROTEIN-RELATED"/>
    <property type="match status" value="1"/>
</dbReference>
<feature type="transmembrane region" description="Helical" evidence="1">
    <location>
        <begin position="31"/>
        <end position="63"/>
    </location>
</feature>
<proteinExistence type="predicted"/>
<comment type="caution">
    <text evidence="2">The sequence shown here is derived from an EMBL/GenBank/DDBJ whole genome shotgun (WGS) entry which is preliminary data.</text>
</comment>
<reference evidence="2 3" key="1">
    <citation type="submission" date="2019-10" db="EMBL/GenBank/DDBJ databases">
        <title>Comparative genomics of sulfur disproportionating microorganisms.</title>
        <authorList>
            <person name="Ward L.M."/>
            <person name="Bertran E."/>
            <person name="Johnston D."/>
        </authorList>
    </citation>
    <scope>NUCLEOTIDE SEQUENCE [LARGE SCALE GENOMIC DNA]</scope>
    <source>
        <strain evidence="2 3">DSM 14055</strain>
    </source>
</reference>
<keyword evidence="3" id="KW-1185">Reference proteome</keyword>
<feature type="transmembrane region" description="Helical" evidence="1">
    <location>
        <begin position="226"/>
        <end position="247"/>
    </location>
</feature>
<name>A0A6N7IQN7_9FIRM</name>
<feature type="transmembrane region" description="Helical" evidence="1">
    <location>
        <begin position="193"/>
        <end position="214"/>
    </location>
</feature>